<reference evidence="9 10" key="1">
    <citation type="submission" date="2016-11" db="EMBL/GenBank/DDBJ databases">
        <authorList>
            <person name="Jaros S."/>
            <person name="Januszkiewicz K."/>
            <person name="Wedrychowicz H."/>
        </authorList>
    </citation>
    <scope>NUCLEOTIDE SEQUENCE [LARGE SCALE GENOMIC DNA]</scope>
    <source>
        <strain evidence="9 10">DSM 45627</strain>
    </source>
</reference>
<feature type="transmembrane region" description="Helical" evidence="8">
    <location>
        <begin position="79"/>
        <end position="102"/>
    </location>
</feature>
<dbReference type="EMBL" id="FQVU01000006">
    <property type="protein sequence ID" value="SHH42981.1"/>
    <property type="molecule type" value="Genomic_DNA"/>
</dbReference>
<comment type="subcellular location">
    <subcellularLocation>
        <location evidence="1">Cell membrane</location>
        <topology evidence="1">Multi-pass membrane protein</topology>
    </subcellularLocation>
</comment>
<evidence type="ECO:0000313" key="10">
    <source>
        <dbReference type="Proteomes" id="UP000186132"/>
    </source>
</evidence>
<organism evidence="9 10">
    <name type="scientific">Jatrophihabitans endophyticus</name>
    <dbReference type="NCBI Taxonomy" id="1206085"/>
    <lineage>
        <taxon>Bacteria</taxon>
        <taxon>Bacillati</taxon>
        <taxon>Actinomycetota</taxon>
        <taxon>Actinomycetes</taxon>
        <taxon>Jatrophihabitantales</taxon>
        <taxon>Jatrophihabitantaceae</taxon>
        <taxon>Jatrophihabitans</taxon>
    </lineage>
</organism>
<dbReference type="GO" id="GO:0006508">
    <property type="term" value="P:proteolysis"/>
    <property type="evidence" value="ECO:0007669"/>
    <property type="project" value="UniProtKB-KW"/>
</dbReference>
<evidence type="ECO:0000256" key="2">
    <source>
        <dbReference type="ARBA" id="ARBA00022475"/>
    </source>
</evidence>
<evidence type="ECO:0000256" key="8">
    <source>
        <dbReference type="SAM" id="Phobius"/>
    </source>
</evidence>
<accession>A0A1M5SWL0</accession>
<dbReference type="InterPro" id="IPR026392">
    <property type="entry name" value="Exo/Archaeosortase_dom"/>
</dbReference>
<gene>
    <name evidence="9" type="ORF">SAMN05443575_3847</name>
</gene>
<keyword evidence="6 8" id="KW-1133">Transmembrane helix</keyword>
<keyword evidence="7 8" id="KW-0472">Membrane</keyword>
<evidence type="ECO:0000256" key="3">
    <source>
        <dbReference type="ARBA" id="ARBA00022670"/>
    </source>
</evidence>
<keyword evidence="5" id="KW-0378">Hydrolase</keyword>
<dbReference type="OrthoDB" id="5194573at2"/>
<keyword evidence="3" id="KW-0645">Protease</keyword>
<evidence type="ECO:0000313" key="9">
    <source>
        <dbReference type="EMBL" id="SHH42981.1"/>
    </source>
</evidence>
<dbReference type="Proteomes" id="UP000186132">
    <property type="component" value="Unassembled WGS sequence"/>
</dbReference>
<evidence type="ECO:0000256" key="4">
    <source>
        <dbReference type="ARBA" id="ARBA00022692"/>
    </source>
</evidence>
<feature type="transmembrane region" description="Helical" evidence="8">
    <location>
        <begin position="114"/>
        <end position="139"/>
    </location>
</feature>
<protein>
    <submittedName>
        <fullName evidence="9">Exosortase/archaeosortase family protein</fullName>
    </submittedName>
</protein>
<evidence type="ECO:0000256" key="6">
    <source>
        <dbReference type="ARBA" id="ARBA00022989"/>
    </source>
</evidence>
<keyword evidence="4 8" id="KW-0812">Transmembrane</keyword>
<dbReference type="RefSeq" id="WP_073392048.1">
    <property type="nucleotide sequence ID" value="NZ_FQVU01000006.1"/>
</dbReference>
<feature type="transmembrane region" description="Helical" evidence="8">
    <location>
        <begin position="151"/>
        <end position="173"/>
    </location>
</feature>
<dbReference type="GO" id="GO:0005886">
    <property type="term" value="C:plasma membrane"/>
    <property type="evidence" value="ECO:0007669"/>
    <property type="project" value="UniProtKB-SubCell"/>
</dbReference>
<evidence type="ECO:0000256" key="1">
    <source>
        <dbReference type="ARBA" id="ARBA00004651"/>
    </source>
</evidence>
<sequence length="192" mass="19450">MTAPAPGAPSHPDAGLVRPLLVALTVLATLTLFLDPGAVQRAEAATSAVLARLAGVGSAHRIGDQVVFATADGLGGYDVSLGCTVAFLLLPYVVVTLGLLSIGRVSPLRAATALTAALVTVVTFNQLRLLAIAAAMHAWGPRTGYSRTHVLVGTVISTIGMVAAGAAYLAILLRGEGPRSRRASHVGTVARG</sequence>
<keyword evidence="10" id="KW-1185">Reference proteome</keyword>
<evidence type="ECO:0000256" key="7">
    <source>
        <dbReference type="ARBA" id="ARBA00023136"/>
    </source>
</evidence>
<dbReference type="GO" id="GO:0008233">
    <property type="term" value="F:peptidase activity"/>
    <property type="evidence" value="ECO:0007669"/>
    <property type="project" value="UniProtKB-KW"/>
</dbReference>
<dbReference type="NCBIfam" id="TIGR04178">
    <property type="entry name" value="exo_archaeo"/>
    <property type="match status" value="1"/>
</dbReference>
<keyword evidence="2" id="KW-1003">Cell membrane</keyword>
<name>A0A1M5SWL0_9ACTN</name>
<proteinExistence type="predicted"/>
<dbReference type="AlphaFoldDB" id="A0A1M5SWL0"/>
<evidence type="ECO:0000256" key="5">
    <source>
        <dbReference type="ARBA" id="ARBA00022801"/>
    </source>
</evidence>
<dbReference type="STRING" id="1206085.SAMN05443575_3847"/>